<comment type="caution">
    <text evidence="8">Lacks conserved residue(s) required for the propagation of feature annotation.</text>
</comment>
<proteinExistence type="inferred from homology"/>
<evidence type="ECO:0000313" key="11">
    <source>
        <dbReference type="Proteomes" id="UP000324781"/>
    </source>
</evidence>
<dbReference type="PANTHER" id="PTHR31689:SF0">
    <property type="entry name" value="DIAMINOPIMELATE EPIMERASE"/>
    <property type="match status" value="1"/>
</dbReference>
<dbReference type="EMBL" id="FQZP01000003">
    <property type="protein sequence ID" value="SHI50873.1"/>
    <property type="molecule type" value="Genomic_DNA"/>
</dbReference>
<evidence type="ECO:0000256" key="9">
    <source>
        <dbReference type="PROSITE-ProRule" id="PRU10125"/>
    </source>
</evidence>
<feature type="binding site" evidence="8">
    <location>
        <begin position="223"/>
        <end position="224"/>
    </location>
    <ligand>
        <name>substrate</name>
    </ligand>
</feature>
<evidence type="ECO:0000256" key="8">
    <source>
        <dbReference type="HAMAP-Rule" id="MF_00197"/>
    </source>
</evidence>
<comment type="function">
    <text evidence="8">Catalyzes the stereoinversion of LL-2,6-diaminopimelate (L,L-DAP) to meso-diaminopimelate (meso-DAP), a precursor of L-lysine and an essential component of the bacterial peptidoglycan.</text>
</comment>
<sequence length="277" mass="30631">MKIRFSKMHGIGNDYVYVNGFTETITDPAAASIKVSDRHFGIGSDGLILILPSQVADFRMRMFNADGSEGKMCGNGIRCVGKFVYDMGLTNKTEVTVETLAGIRKLVLYPGMDNKIEKVRVWMGVPRFSDREDIPDLPEKRFPVTLTAHDRSFDFYCVSMGNPHAVTMVENTDGFPVDDYGPEIQKKPIFPESVNVEFVQLVSRTAIKMRVYERGSGETLACGTGACASAAALMRLGLIDRKAEVHLLGGTLEIDWQEDGLYMTGPATHVFDGEIEI</sequence>
<dbReference type="PANTHER" id="PTHR31689">
    <property type="entry name" value="DIAMINOPIMELATE EPIMERASE, CHLOROPLASTIC"/>
    <property type="match status" value="1"/>
</dbReference>
<keyword evidence="8" id="KW-0963">Cytoplasm</keyword>
<dbReference type="HAMAP" id="MF_00197">
    <property type="entry name" value="DAP_epimerase"/>
    <property type="match status" value="1"/>
</dbReference>
<keyword evidence="4 8" id="KW-0028">Amino-acid biosynthesis</keyword>
<dbReference type="GO" id="GO:0008837">
    <property type="term" value="F:diaminopimelate epimerase activity"/>
    <property type="evidence" value="ECO:0007669"/>
    <property type="project" value="UniProtKB-UniRule"/>
</dbReference>
<feature type="site" description="Could be important to modulate the pK values of the two catalytic cysteine residues" evidence="8">
    <location>
        <position position="164"/>
    </location>
</feature>
<feature type="binding site" evidence="8">
    <location>
        <begin position="213"/>
        <end position="214"/>
    </location>
    <ligand>
        <name>substrate</name>
    </ligand>
</feature>
<feature type="active site" description="Proton donor" evidence="8">
    <location>
        <position position="73"/>
    </location>
</feature>
<evidence type="ECO:0000313" key="10">
    <source>
        <dbReference type="EMBL" id="SHI50873.1"/>
    </source>
</evidence>
<feature type="binding site" evidence="8">
    <location>
        <begin position="74"/>
        <end position="75"/>
    </location>
    <ligand>
        <name>substrate</name>
    </ligand>
</feature>
<feature type="binding site" evidence="8">
    <location>
        <position position="64"/>
    </location>
    <ligand>
        <name>substrate</name>
    </ligand>
</feature>
<evidence type="ECO:0000256" key="4">
    <source>
        <dbReference type="ARBA" id="ARBA00022605"/>
    </source>
</evidence>
<feature type="site" description="Could be important to modulate the pK values of the two catalytic cysteine residues" evidence="8">
    <location>
        <position position="213"/>
    </location>
</feature>
<dbReference type="GO" id="GO:0005829">
    <property type="term" value="C:cytosol"/>
    <property type="evidence" value="ECO:0007669"/>
    <property type="project" value="TreeGrafter"/>
</dbReference>
<gene>
    <name evidence="8" type="primary">dapF</name>
    <name evidence="10" type="ORF">SAMN05444373_100386</name>
</gene>
<accession>A0A1M6BQM6</accession>
<dbReference type="UniPathway" id="UPA00034">
    <property type="reaction ID" value="UER00025"/>
</dbReference>
<evidence type="ECO:0000256" key="3">
    <source>
        <dbReference type="ARBA" id="ARBA00013080"/>
    </source>
</evidence>
<keyword evidence="5 8" id="KW-0457">Lysine biosynthesis</keyword>
<comment type="subunit">
    <text evidence="8">Homodimer.</text>
</comment>
<comment type="pathway">
    <text evidence="1 8">Amino-acid biosynthesis; L-lysine biosynthesis via DAP pathway; DL-2,6-diaminopimelate from LL-2,6-diaminopimelate: step 1/1.</text>
</comment>
<evidence type="ECO:0000256" key="2">
    <source>
        <dbReference type="ARBA" id="ARBA00010219"/>
    </source>
</evidence>
<dbReference type="Gene3D" id="3.10.310.10">
    <property type="entry name" value="Diaminopimelate Epimerase, Chain A, domain 1"/>
    <property type="match status" value="2"/>
</dbReference>
<evidence type="ECO:0000256" key="7">
    <source>
        <dbReference type="ARBA" id="ARBA00051712"/>
    </source>
</evidence>
<name>A0A1M6BQM6_9FIRM</name>
<keyword evidence="11" id="KW-1185">Reference proteome</keyword>
<dbReference type="GO" id="GO:0009089">
    <property type="term" value="P:lysine biosynthetic process via diaminopimelate"/>
    <property type="evidence" value="ECO:0007669"/>
    <property type="project" value="UniProtKB-UniRule"/>
</dbReference>
<organism evidence="10 11">
    <name type="scientific">Thermoclostridium caenicola</name>
    <dbReference type="NCBI Taxonomy" id="659425"/>
    <lineage>
        <taxon>Bacteria</taxon>
        <taxon>Bacillati</taxon>
        <taxon>Bacillota</taxon>
        <taxon>Clostridia</taxon>
        <taxon>Eubacteriales</taxon>
        <taxon>Oscillospiraceae</taxon>
        <taxon>Thermoclostridium</taxon>
    </lineage>
</organism>
<dbReference type="EC" id="5.1.1.7" evidence="3 8"/>
<comment type="similarity">
    <text evidence="2 8">Belongs to the diaminopimelate epimerase family.</text>
</comment>
<dbReference type="InterPro" id="IPR018510">
    <property type="entry name" value="DAP_epimerase_AS"/>
</dbReference>
<dbReference type="AlphaFoldDB" id="A0A1M6BQM6"/>
<evidence type="ECO:0000256" key="6">
    <source>
        <dbReference type="ARBA" id="ARBA00023235"/>
    </source>
</evidence>
<evidence type="ECO:0000256" key="1">
    <source>
        <dbReference type="ARBA" id="ARBA00005196"/>
    </source>
</evidence>
<feature type="binding site" evidence="8">
    <location>
        <position position="195"/>
    </location>
    <ligand>
        <name>substrate</name>
    </ligand>
</feature>
<feature type="binding site" evidence="8">
    <location>
        <position position="162"/>
    </location>
    <ligand>
        <name>substrate</name>
    </ligand>
</feature>
<comment type="subcellular location">
    <subcellularLocation>
        <location evidence="8">Cytoplasm</location>
    </subcellularLocation>
</comment>
<feature type="active site" evidence="9">
    <location>
        <position position="73"/>
    </location>
</feature>
<dbReference type="NCBIfam" id="TIGR00652">
    <property type="entry name" value="DapF"/>
    <property type="match status" value="1"/>
</dbReference>
<feature type="binding site" evidence="8">
    <location>
        <position position="13"/>
    </location>
    <ligand>
        <name>substrate</name>
    </ligand>
</feature>
<dbReference type="InterPro" id="IPR001653">
    <property type="entry name" value="DAP_epimerase_DapF"/>
</dbReference>
<evidence type="ECO:0000256" key="5">
    <source>
        <dbReference type="ARBA" id="ARBA00023154"/>
    </source>
</evidence>
<comment type="catalytic activity">
    <reaction evidence="7 8">
        <text>(2S,6S)-2,6-diaminopimelate = meso-2,6-diaminopimelate</text>
        <dbReference type="Rhea" id="RHEA:15393"/>
        <dbReference type="ChEBI" id="CHEBI:57609"/>
        <dbReference type="ChEBI" id="CHEBI:57791"/>
        <dbReference type="EC" id="5.1.1.7"/>
    </reaction>
</comment>
<dbReference type="SUPFAM" id="SSF54506">
    <property type="entry name" value="Diaminopimelate epimerase-like"/>
    <property type="match status" value="2"/>
</dbReference>
<keyword evidence="6 8" id="KW-0413">Isomerase</keyword>
<protein>
    <recommendedName>
        <fullName evidence="3 8">Diaminopimelate epimerase</fullName>
        <shortName evidence="8">DAP epimerase</shortName>
        <ecNumber evidence="3 8">5.1.1.7</ecNumber>
    </recommendedName>
    <alternativeName>
        <fullName evidence="8">PLP-independent amino acid racemase</fullName>
    </alternativeName>
</protein>
<reference evidence="10 11" key="1">
    <citation type="submission" date="2016-11" db="EMBL/GenBank/DDBJ databases">
        <authorList>
            <person name="Varghese N."/>
            <person name="Submissions S."/>
        </authorList>
    </citation>
    <scope>NUCLEOTIDE SEQUENCE [LARGE SCALE GENOMIC DNA]</scope>
    <source>
        <strain evidence="10 11">DSM 19027</strain>
    </source>
</reference>
<dbReference type="PROSITE" id="PS01326">
    <property type="entry name" value="DAP_EPIMERASE"/>
    <property type="match status" value="1"/>
</dbReference>
<feature type="active site" description="Proton acceptor" evidence="8">
    <location>
        <position position="222"/>
    </location>
</feature>
<dbReference type="Proteomes" id="UP000324781">
    <property type="component" value="Unassembled WGS sequence"/>
</dbReference>
<dbReference type="Pfam" id="PF01678">
    <property type="entry name" value="DAP_epimerase"/>
    <property type="match status" value="2"/>
</dbReference>